<keyword evidence="2" id="KW-1185">Reference proteome</keyword>
<name>A0A370I559_9NOCA</name>
<dbReference type="Proteomes" id="UP000254869">
    <property type="component" value="Unassembled WGS sequence"/>
</dbReference>
<dbReference type="AlphaFoldDB" id="A0A370I559"/>
<protein>
    <submittedName>
        <fullName evidence="1">Uncharacterized protein</fullName>
    </submittedName>
</protein>
<dbReference type="RefSeq" id="WP_062506381.1">
    <property type="nucleotide sequence ID" value="NZ_QQBC01000005.1"/>
</dbReference>
<sequence>MTRESHRWVRTADADMVELRDLVSGRGVRIGRPDVDDLPAGFLLEIESLVFRWVNLDTHDEAEQELETRREPLHTLRALSWLCALWAVVCETRLGKPADDIIRDLDYRGGWRRIRTAEEARIWTGLTQRVRIGALAALTEDPRASSDYRRACTDPPDVAPMLIRHTLIHLDGFSQDMYRHDIEARGLAAAVVEHTSPSAGARRRLCFRPSHPL</sequence>
<reference evidence="1 2" key="1">
    <citation type="submission" date="2018-07" db="EMBL/GenBank/DDBJ databases">
        <title>Genomic Encyclopedia of Type Strains, Phase IV (KMG-IV): sequencing the most valuable type-strain genomes for metagenomic binning, comparative biology and taxonomic classification.</title>
        <authorList>
            <person name="Goeker M."/>
        </authorList>
    </citation>
    <scope>NUCLEOTIDE SEQUENCE [LARGE SCALE GENOMIC DNA]</scope>
    <source>
        <strain evidence="1 2">DSM 44290</strain>
    </source>
</reference>
<proteinExistence type="predicted"/>
<organism evidence="1 2">
    <name type="scientific">Nocardia pseudobrasiliensis</name>
    <dbReference type="NCBI Taxonomy" id="45979"/>
    <lineage>
        <taxon>Bacteria</taxon>
        <taxon>Bacillati</taxon>
        <taxon>Actinomycetota</taxon>
        <taxon>Actinomycetes</taxon>
        <taxon>Mycobacteriales</taxon>
        <taxon>Nocardiaceae</taxon>
        <taxon>Nocardia</taxon>
    </lineage>
</organism>
<comment type="caution">
    <text evidence="1">The sequence shown here is derived from an EMBL/GenBank/DDBJ whole genome shotgun (WGS) entry which is preliminary data.</text>
</comment>
<dbReference type="EMBL" id="QQBC01000005">
    <property type="protein sequence ID" value="RDI65859.1"/>
    <property type="molecule type" value="Genomic_DNA"/>
</dbReference>
<accession>A0A370I559</accession>
<evidence type="ECO:0000313" key="1">
    <source>
        <dbReference type="EMBL" id="RDI65859.1"/>
    </source>
</evidence>
<gene>
    <name evidence="1" type="ORF">DFR76_105177</name>
</gene>
<evidence type="ECO:0000313" key="2">
    <source>
        <dbReference type="Proteomes" id="UP000254869"/>
    </source>
</evidence>